<keyword evidence="1" id="KW-0812">Transmembrane</keyword>
<gene>
    <name evidence="3" type="ORF">CJD36_019950</name>
</gene>
<evidence type="ECO:0000313" key="4">
    <source>
        <dbReference type="Proteomes" id="UP000239872"/>
    </source>
</evidence>
<feature type="transmembrane region" description="Helical" evidence="1">
    <location>
        <begin position="77"/>
        <end position="101"/>
    </location>
</feature>
<dbReference type="Pfam" id="PF12773">
    <property type="entry name" value="DZR"/>
    <property type="match status" value="1"/>
</dbReference>
<accession>A0A2S7SRY9</accession>
<organism evidence="3 4">
    <name type="scientific">Flavipsychrobacter stenotrophus</name>
    <dbReference type="NCBI Taxonomy" id="2077091"/>
    <lineage>
        <taxon>Bacteria</taxon>
        <taxon>Pseudomonadati</taxon>
        <taxon>Bacteroidota</taxon>
        <taxon>Chitinophagia</taxon>
        <taxon>Chitinophagales</taxon>
        <taxon>Chitinophagaceae</taxon>
        <taxon>Flavipsychrobacter</taxon>
    </lineage>
</organism>
<comment type="caution">
    <text evidence="3">The sequence shown here is derived from an EMBL/GenBank/DDBJ whole genome shotgun (WGS) entry which is preliminary data.</text>
</comment>
<dbReference type="EMBL" id="PPSL01000006">
    <property type="protein sequence ID" value="PQJ09514.1"/>
    <property type="molecule type" value="Genomic_DNA"/>
</dbReference>
<keyword evidence="4" id="KW-1185">Reference proteome</keyword>
<evidence type="ECO:0000259" key="2">
    <source>
        <dbReference type="Pfam" id="PF12773"/>
    </source>
</evidence>
<reference evidence="3 4" key="1">
    <citation type="submission" date="2018-01" db="EMBL/GenBank/DDBJ databases">
        <title>A novel member of the phylum Bacteroidetes isolated from glacier ice.</title>
        <authorList>
            <person name="Liu Q."/>
            <person name="Xin Y.-H."/>
        </authorList>
    </citation>
    <scope>NUCLEOTIDE SEQUENCE [LARGE SCALE GENOMIC DNA]</scope>
    <source>
        <strain evidence="3 4">RB1R16</strain>
    </source>
</reference>
<protein>
    <recommendedName>
        <fullName evidence="2">DZANK-type domain-containing protein</fullName>
    </recommendedName>
</protein>
<dbReference type="AlphaFoldDB" id="A0A2S7SRY9"/>
<keyword evidence="1" id="KW-0472">Membrane</keyword>
<feature type="domain" description="DZANK-type" evidence="2">
    <location>
        <begin position="4"/>
        <end position="62"/>
    </location>
</feature>
<keyword evidence="1" id="KW-1133">Transmembrane helix</keyword>
<name>A0A2S7SRY9_9BACT</name>
<dbReference type="InterPro" id="IPR025874">
    <property type="entry name" value="DZR"/>
</dbReference>
<evidence type="ECO:0000313" key="3">
    <source>
        <dbReference type="EMBL" id="PQJ09514.1"/>
    </source>
</evidence>
<evidence type="ECO:0000256" key="1">
    <source>
        <dbReference type="SAM" id="Phobius"/>
    </source>
</evidence>
<dbReference type="Proteomes" id="UP000239872">
    <property type="component" value="Unassembled WGS sequence"/>
</dbReference>
<sequence length="115" mass="12585">MKMCPGCMKDNADSAKFCNSCGAGLTVDDKEAARLKKWADYKNEDQPVVGKVVTCPKCGSESIHAYKKGYSAGKGCLMALLMLPFSVIMWVFGLLFGAVGANKIKRKCLQCNYTW</sequence>
<proteinExistence type="predicted"/>